<dbReference type="EMBL" id="EU117992">
    <property type="protein sequence ID" value="ABX25836.1"/>
    <property type="molecule type" value="Genomic_DNA"/>
</dbReference>
<accession>B2BWI3</accession>
<name>B2BWI3_9RETR</name>
<reference evidence="1" key="1">
    <citation type="journal article" date="2008" name="BMC Genomics">
        <title>Genomic organization, sequence divergence, and recombination of feline immunodeficiency virus from lions in the wild.</title>
        <authorList>
            <person name="Pecon-Slattery J."/>
            <person name="McCracken C.L."/>
            <person name="Troyer J.L."/>
            <person name="VandeWoude S."/>
            <person name="Roelke M."/>
            <person name="Sondgeroth K."/>
            <person name="Winterbach C."/>
            <person name="Winterbach H."/>
            <person name="O'Brien S.J."/>
        </authorList>
    </citation>
    <scope>NUCLEOTIDE SEQUENCE</scope>
    <source>
        <strain evidence="1">1027</strain>
    </source>
</reference>
<evidence type="ECO:0000313" key="1">
    <source>
        <dbReference type="EMBL" id="ABX25836.1"/>
    </source>
</evidence>
<proteinExistence type="predicted"/>
<dbReference type="Pfam" id="PF05851">
    <property type="entry name" value="Lentivirus_VIF"/>
    <property type="match status" value="1"/>
</dbReference>
<dbReference type="InterPro" id="IPR008668">
    <property type="entry name" value="Vir_infectivity_fact_Lentivir"/>
</dbReference>
<sequence length="254" mass="29522">MSGEDISQVSRSLFSVTLGGPRRAMMYIGSIIDERERCSKRKDLKKRLCKMENRFIYWLRRQEGILWSFHTRDYNVGFVKELVAGSTKPGSLRLYCYISNPLWHRKYRPTLQMNEQFPYVNCWIKEGFMWDNIEEQQIMKGPIPCKGWEAGMVGLVIKAFSCPEQKREVSILQVIRGEEDPLRYCGDCWNLIVVRNTSPESLQRLAMKACGRKTREWVGCCNHRFLSPFRTPTDCQIVREGISNTGLYLIGKGG</sequence>
<protein>
    <submittedName>
        <fullName evidence="1">Vif protein</fullName>
    </submittedName>
</protein>
<dbReference type="GO" id="GO:0019058">
    <property type="term" value="P:viral life cycle"/>
    <property type="evidence" value="ECO:0007669"/>
    <property type="project" value="InterPro"/>
</dbReference>
<organism evidence="1">
    <name type="scientific">Feline immunodeficiency virus</name>
    <dbReference type="NCBI Taxonomy" id="11673"/>
    <lineage>
        <taxon>Viruses</taxon>
        <taxon>Riboviria</taxon>
        <taxon>Pararnavirae</taxon>
        <taxon>Artverviricota</taxon>
        <taxon>Revtraviricetes</taxon>
        <taxon>Ortervirales</taxon>
        <taxon>Retroviridae</taxon>
        <taxon>Orthoretrovirinae</taxon>
        <taxon>Lentivirus</taxon>
        <taxon>Lentivirus felimdef</taxon>
    </lineage>
</organism>